<dbReference type="InterPro" id="IPR013757">
    <property type="entry name" value="Topo_IIA_A_a_sf"/>
</dbReference>
<feature type="domain" description="Methyltransferase" evidence="4">
    <location>
        <begin position="63"/>
        <end position="150"/>
    </location>
</feature>
<dbReference type="Proteomes" id="UP001501624">
    <property type="component" value="Unassembled WGS sequence"/>
</dbReference>
<evidence type="ECO:0000313" key="6">
    <source>
        <dbReference type="Proteomes" id="UP001501624"/>
    </source>
</evidence>
<protein>
    <recommendedName>
        <fullName evidence="4">Methyltransferase domain-containing protein</fullName>
    </recommendedName>
</protein>
<comment type="caution">
    <text evidence="5">The sequence shown here is derived from an EMBL/GenBank/DDBJ whole genome shotgun (WGS) entry which is preliminary data.</text>
</comment>
<reference evidence="6" key="1">
    <citation type="journal article" date="2019" name="Int. J. Syst. Evol. Microbiol.">
        <title>The Global Catalogue of Microorganisms (GCM) 10K type strain sequencing project: providing services to taxonomists for standard genome sequencing and annotation.</title>
        <authorList>
            <consortium name="The Broad Institute Genomics Platform"/>
            <consortium name="The Broad Institute Genome Sequencing Center for Infectious Disease"/>
            <person name="Wu L."/>
            <person name="Ma J."/>
        </authorList>
    </citation>
    <scope>NUCLEOTIDE SEQUENCE [LARGE SCALE GENOMIC DNA]</scope>
    <source>
        <strain evidence="6">JCM 17017</strain>
    </source>
</reference>
<evidence type="ECO:0000256" key="2">
    <source>
        <dbReference type="ARBA" id="ARBA00022679"/>
    </source>
</evidence>
<dbReference type="Pfam" id="PF13649">
    <property type="entry name" value="Methyltransf_25"/>
    <property type="match status" value="1"/>
</dbReference>
<name>A0ABP7IM96_9PSEU</name>
<dbReference type="InterPro" id="IPR041698">
    <property type="entry name" value="Methyltransf_25"/>
</dbReference>
<dbReference type="InterPro" id="IPR029063">
    <property type="entry name" value="SAM-dependent_MTases_sf"/>
</dbReference>
<keyword evidence="1" id="KW-0489">Methyltransferase</keyword>
<gene>
    <name evidence="5" type="ORF">GCM10022380_46050</name>
</gene>
<dbReference type="Gene3D" id="3.40.50.150">
    <property type="entry name" value="Vaccinia Virus protein VP39"/>
    <property type="match status" value="1"/>
</dbReference>
<evidence type="ECO:0000313" key="5">
    <source>
        <dbReference type="EMBL" id="GAA3821728.1"/>
    </source>
</evidence>
<dbReference type="EMBL" id="BAABCM010000006">
    <property type="protein sequence ID" value="GAA3821728.1"/>
    <property type="molecule type" value="Genomic_DNA"/>
</dbReference>
<sequence length="302" mass="33074">MSREIRSLEDVLRLLDGMVAPGVRGGGSDGFHADRDVPFGADKPDENLVAWIEGGLIEPGRALDVGCGAGRNARYLAAQGFDVDAVDISPTAIEWAVGEPGVRFHCGSIFEVSLRGAYDLVYDSGCFHHLPPHRRLSYVDMLRRSLAPGGYFGLVSFGDGGAALSDSEVYEQGSTGGGLAYSAADLREIFGELDVVEQRDMAEQPEDSELFGKSGLRTALFRARGRRAREDRATVLRGLLTIYDQRHDLVDALWEATDPQAAVQEVLGVSELQARAILDLQLRRLTSWQRDLLREDLARLEE</sequence>
<keyword evidence="6" id="KW-1185">Reference proteome</keyword>
<evidence type="ECO:0000259" key="4">
    <source>
        <dbReference type="Pfam" id="PF13649"/>
    </source>
</evidence>
<dbReference type="SUPFAM" id="SSF53335">
    <property type="entry name" value="S-adenosyl-L-methionine-dependent methyltransferases"/>
    <property type="match status" value="1"/>
</dbReference>
<evidence type="ECO:0000256" key="3">
    <source>
        <dbReference type="ARBA" id="ARBA00022691"/>
    </source>
</evidence>
<accession>A0ABP7IM96</accession>
<evidence type="ECO:0000256" key="1">
    <source>
        <dbReference type="ARBA" id="ARBA00022603"/>
    </source>
</evidence>
<keyword evidence="3" id="KW-0949">S-adenosyl-L-methionine</keyword>
<proteinExistence type="predicted"/>
<dbReference type="PANTHER" id="PTHR43464:SF19">
    <property type="entry name" value="UBIQUINONE BIOSYNTHESIS O-METHYLTRANSFERASE, MITOCHONDRIAL"/>
    <property type="match status" value="1"/>
</dbReference>
<keyword evidence="2" id="KW-0808">Transferase</keyword>
<dbReference type="CDD" id="cd02440">
    <property type="entry name" value="AdoMet_MTases"/>
    <property type="match status" value="1"/>
</dbReference>
<dbReference type="Gene3D" id="1.10.268.10">
    <property type="entry name" value="Topoisomerase, domain 3"/>
    <property type="match status" value="1"/>
</dbReference>
<dbReference type="RefSeq" id="WP_237336119.1">
    <property type="nucleotide sequence ID" value="NZ_BAABCM010000006.1"/>
</dbReference>
<dbReference type="PANTHER" id="PTHR43464">
    <property type="entry name" value="METHYLTRANSFERASE"/>
    <property type="match status" value="1"/>
</dbReference>
<organism evidence="5 6">
    <name type="scientific">Amycolatopsis tucumanensis</name>
    <dbReference type="NCBI Taxonomy" id="401106"/>
    <lineage>
        <taxon>Bacteria</taxon>
        <taxon>Bacillati</taxon>
        <taxon>Actinomycetota</taxon>
        <taxon>Actinomycetes</taxon>
        <taxon>Pseudonocardiales</taxon>
        <taxon>Pseudonocardiaceae</taxon>
        <taxon>Amycolatopsis</taxon>
    </lineage>
</organism>